<dbReference type="PANTHER" id="PTHR38037:SF2">
    <property type="entry name" value="ATP-DEPENDENT ZINC PROTEASE DOMAIN-CONTAINING PROTEIN-RELATED"/>
    <property type="match status" value="1"/>
</dbReference>
<reference evidence="5" key="1">
    <citation type="submission" date="2017-02" db="EMBL/GenBank/DDBJ databases">
        <title>Draft Genome Sequence of the Salt Water Bacterium Oceanospirillum linum ATCC 11336.</title>
        <authorList>
            <person name="Trachtenberg A.M."/>
            <person name="Carney J.G."/>
            <person name="Linnane J.D."/>
            <person name="Rheaume B.A."/>
            <person name="Pitts N.L."/>
            <person name="Mykles D.L."/>
            <person name="Maclea K.S."/>
        </authorList>
    </citation>
    <scope>NUCLEOTIDE SEQUENCE [LARGE SCALE GENOMIC DNA]</scope>
    <source>
        <strain evidence="5">ATCC 11336</strain>
    </source>
</reference>
<feature type="compositionally biased region" description="Basic and acidic residues" evidence="2">
    <location>
        <begin position="198"/>
        <end position="208"/>
    </location>
</feature>
<feature type="signal peptide" evidence="3">
    <location>
        <begin position="1"/>
        <end position="25"/>
    </location>
</feature>
<dbReference type="Gene3D" id="2.40.70.10">
    <property type="entry name" value="Acid Proteases"/>
    <property type="match status" value="1"/>
</dbReference>
<sequence>MCFKRANRSSTPHLILSLLSVFTLAGCALDSDKPMLQAIQSLDARLEQRINNLEEQNQTQSTQLDQLQQQLKQGDQAISQLKANQTKLLALVEEKNKDLPRQPETPDTDTDQSSNSPDKVVLGSKEWVWLDAAQANFKARIDSGATTSSIHAADPVFFERNGEEWVRFNLLADESKESLPVDQSTESPPVDEPTESLPEDKAKESKGKQIEAPVVRWVRIIQASAKTPERRPVIQAWVQVGGLRERAEFTLADRSKMTFQILLGREFFKDIALIDVGKSYIHPKQKP</sequence>
<gene>
    <name evidence="5" type="ORF">BTA35_0200185</name>
</gene>
<comment type="caution">
    <text evidence="5">The sequence shown here is derived from an EMBL/GenBank/DDBJ whole genome shotgun (WGS) entry which is preliminary data.</text>
</comment>
<evidence type="ECO:0000256" key="2">
    <source>
        <dbReference type="SAM" id="MobiDB-lite"/>
    </source>
</evidence>
<keyword evidence="1" id="KW-0175">Coiled coil</keyword>
<accession>A0A1T1HDT1</accession>
<dbReference type="AlphaFoldDB" id="A0A1T1HDT1"/>
<evidence type="ECO:0000313" key="5">
    <source>
        <dbReference type="EMBL" id="OOV88018.1"/>
    </source>
</evidence>
<dbReference type="Proteomes" id="UP000190064">
    <property type="component" value="Unassembled WGS sequence"/>
</dbReference>
<dbReference type="PROSITE" id="PS51257">
    <property type="entry name" value="PROKAR_LIPOPROTEIN"/>
    <property type="match status" value="1"/>
</dbReference>
<organism evidence="5 6">
    <name type="scientific">Oceanospirillum linum</name>
    <dbReference type="NCBI Taxonomy" id="966"/>
    <lineage>
        <taxon>Bacteria</taxon>
        <taxon>Pseudomonadati</taxon>
        <taxon>Pseudomonadota</taxon>
        <taxon>Gammaproteobacteria</taxon>
        <taxon>Oceanospirillales</taxon>
        <taxon>Oceanospirillaceae</taxon>
        <taxon>Oceanospirillum</taxon>
    </lineage>
</organism>
<dbReference type="EMBL" id="MTSD02000001">
    <property type="protein sequence ID" value="OOV88018.1"/>
    <property type="molecule type" value="Genomic_DNA"/>
</dbReference>
<feature type="coiled-coil region" evidence="1">
    <location>
        <begin position="36"/>
        <end position="84"/>
    </location>
</feature>
<feature type="domain" description="Retropepsin-like aspartic endopeptidase" evidence="4">
    <location>
        <begin position="201"/>
        <end position="285"/>
    </location>
</feature>
<evidence type="ECO:0000313" key="6">
    <source>
        <dbReference type="Proteomes" id="UP000190064"/>
    </source>
</evidence>
<name>A0A1T1HDT1_OCELI</name>
<dbReference type="PANTHER" id="PTHR38037">
    <property type="entry name" value="ZN_PROTEASE DOMAIN-CONTAINING PROTEIN"/>
    <property type="match status" value="1"/>
</dbReference>
<dbReference type="STRING" id="966.BTA35_0200185"/>
<feature type="domain" description="Retropepsin-like aspartic endopeptidase" evidence="4">
    <location>
        <begin position="121"/>
        <end position="174"/>
    </location>
</feature>
<dbReference type="SUPFAM" id="SSF50630">
    <property type="entry name" value="Acid proteases"/>
    <property type="match status" value="2"/>
</dbReference>
<feature type="region of interest" description="Disordered" evidence="2">
    <location>
        <begin position="177"/>
        <end position="208"/>
    </location>
</feature>
<evidence type="ECO:0000256" key="1">
    <source>
        <dbReference type="SAM" id="Coils"/>
    </source>
</evidence>
<dbReference type="RefSeq" id="WP_202931140.1">
    <property type="nucleotide sequence ID" value="NZ_FXTS01000001.1"/>
</dbReference>
<proteinExistence type="predicted"/>
<protein>
    <recommendedName>
        <fullName evidence="4">Retropepsin-like aspartic endopeptidase domain-containing protein</fullName>
    </recommendedName>
</protein>
<dbReference type="Pfam" id="PF05618">
    <property type="entry name" value="Zn_protease"/>
    <property type="match status" value="2"/>
</dbReference>
<feature type="chain" id="PRO_5010555497" description="Retropepsin-like aspartic endopeptidase domain-containing protein" evidence="3">
    <location>
        <begin position="26"/>
        <end position="287"/>
    </location>
</feature>
<dbReference type="InterPro" id="IPR021109">
    <property type="entry name" value="Peptidase_aspartic_dom_sf"/>
</dbReference>
<keyword evidence="6" id="KW-1185">Reference proteome</keyword>
<evidence type="ECO:0000256" key="3">
    <source>
        <dbReference type="SAM" id="SignalP"/>
    </source>
</evidence>
<dbReference type="InterPro" id="IPR008503">
    <property type="entry name" value="Asp_endopeptidase"/>
</dbReference>
<evidence type="ECO:0000259" key="4">
    <source>
        <dbReference type="Pfam" id="PF05618"/>
    </source>
</evidence>
<keyword evidence="3" id="KW-0732">Signal</keyword>
<feature type="region of interest" description="Disordered" evidence="2">
    <location>
        <begin position="94"/>
        <end position="118"/>
    </location>
</feature>